<dbReference type="EMBL" id="JBHEZZ010000012">
    <property type="protein sequence ID" value="MFC1403945.1"/>
    <property type="molecule type" value="Genomic_DNA"/>
</dbReference>
<dbReference type="CDD" id="cd16917">
    <property type="entry name" value="HATPase_UhpB-NarQ-NarX-like"/>
    <property type="match status" value="1"/>
</dbReference>
<proteinExistence type="predicted"/>
<evidence type="ECO:0000313" key="12">
    <source>
        <dbReference type="Proteomes" id="UP001592528"/>
    </source>
</evidence>
<sequence>MTGPRSVPALWRRLPRRVRQALVTLVLVAASTVDALLNFPPPRDWTFTVSIVSAASLLFWRRFPRLVLLVVLPGLYAGTAVLAAMAALYSLARTPRPHWQVYLGAGLVGLGLFVPWPLHQFTVETLSDHTQDLIYAVMLAAGPAALGLLARTREALSERVAELATLRDQERELHAETVLARERARIAREMHDVVSHQAGLIAVQAGALQVTAKDPEVRATAGTLRGLAVATLEELRSMILVLRAAGAGPTELAPQPRLADLPRLVADSDVDAELRLPGPVPPALPEPVERAAYRTVQEALTNVRKHAPGARTEVELRCVWPNGGPPGGESSAGERLVVSVVNGPPTLVRDGTDLSDLPRGGHGLIGLRERATLLGGSFTSGVTSEGGFAVRLSLPIVGPPEEERAG</sequence>
<protein>
    <recommendedName>
        <fullName evidence="2">histidine kinase</fullName>
        <ecNumber evidence="2">2.7.13.3</ecNumber>
    </recommendedName>
</protein>
<keyword evidence="9" id="KW-0472">Membrane</keyword>
<dbReference type="PANTHER" id="PTHR24421">
    <property type="entry name" value="NITRATE/NITRITE SENSOR PROTEIN NARX-RELATED"/>
    <property type="match status" value="1"/>
</dbReference>
<dbReference type="Gene3D" id="1.20.5.1930">
    <property type="match status" value="1"/>
</dbReference>
<keyword evidence="4" id="KW-0808">Transferase</keyword>
<dbReference type="RefSeq" id="WP_037594701.1">
    <property type="nucleotide sequence ID" value="NZ_JBHEZZ010000012.1"/>
</dbReference>
<reference evidence="11 12" key="1">
    <citation type="submission" date="2024-09" db="EMBL/GenBank/DDBJ databases">
        <authorList>
            <person name="Lee S.D."/>
        </authorList>
    </citation>
    <scope>NUCLEOTIDE SEQUENCE [LARGE SCALE GENOMIC DNA]</scope>
    <source>
        <strain evidence="11 12">N1-5</strain>
    </source>
</reference>
<evidence type="ECO:0000256" key="4">
    <source>
        <dbReference type="ARBA" id="ARBA00022679"/>
    </source>
</evidence>
<keyword evidence="6 11" id="KW-0418">Kinase</keyword>
<feature type="domain" description="Signal transduction histidine kinase subgroup 3 dimerisation and phosphoacceptor" evidence="10">
    <location>
        <begin position="182"/>
        <end position="245"/>
    </location>
</feature>
<feature type="transmembrane region" description="Helical" evidence="9">
    <location>
        <begin position="101"/>
        <end position="118"/>
    </location>
</feature>
<feature type="transmembrane region" description="Helical" evidence="9">
    <location>
        <begin position="133"/>
        <end position="150"/>
    </location>
</feature>
<keyword evidence="8" id="KW-0902">Two-component regulatory system</keyword>
<dbReference type="InterPro" id="IPR011712">
    <property type="entry name" value="Sig_transdc_His_kin_sub3_dim/P"/>
</dbReference>
<keyword evidence="9" id="KW-1133">Transmembrane helix</keyword>
<evidence type="ECO:0000313" key="11">
    <source>
        <dbReference type="EMBL" id="MFC1403945.1"/>
    </source>
</evidence>
<keyword evidence="7" id="KW-0067">ATP-binding</keyword>
<name>A0ABV6UR67_9ACTN</name>
<evidence type="ECO:0000259" key="10">
    <source>
        <dbReference type="Pfam" id="PF07730"/>
    </source>
</evidence>
<organism evidence="11 12">
    <name type="scientific">Streptacidiphilus cavernicola</name>
    <dbReference type="NCBI Taxonomy" id="3342716"/>
    <lineage>
        <taxon>Bacteria</taxon>
        <taxon>Bacillati</taxon>
        <taxon>Actinomycetota</taxon>
        <taxon>Actinomycetes</taxon>
        <taxon>Kitasatosporales</taxon>
        <taxon>Streptomycetaceae</taxon>
        <taxon>Streptacidiphilus</taxon>
    </lineage>
</organism>
<evidence type="ECO:0000256" key="5">
    <source>
        <dbReference type="ARBA" id="ARBA00022741"/>
    </source>
</evidence>
<dbReference type="PANTHER" id="PTHR24421:SF10">
    <property type="entry name" value="NITRATE_NITRITE SENSOR PROTEIN NARQ"/>
    <property type="match status" value="1"/>
</dbReference>
<dbReference type="GO" id="GO:0016301">
    <property type="term" value="F:kinase activity"/>
    <property type="evidence" value="ECO:0007669"/>
    <property type="project" value="UniProtKB-KW"/>
</dbReference>
<evidence type="ECO:0000256" key="9">
    <source>
        <dbReference type="SAM" id="Phobius"/>
    </source>
</evidence>
<keyword evidence="3" id="KW-0597">Phosphoprotein</keyword>
<evidence type="ECO:0000256" key="2">
    <source>
        <dbReference type="ARBA" id="ARBA00012438"/>
    </source>
</evidence>
<evidence type="ECO:0000256" key="3">
    <source>
        <dbReference type="ARBA" id="ARBA00022553"/>
    </source>
</evidence>
<dbReference type="Pfam" id="PF07730">
    <property type="entry name" value="HisKA_3"/>
    <property type="match status" value="1"/>
</dbReference>
<dbReference type="InterPro" id="IPR050482">
    <property type="entry name" value="Sensor_HK_TwoCompSys"/>
</dbReference>
<evidence type="ECO:0000256" key="1">
    <source>
        <dbReference type="ARBA" id="ARBA00000085"/>
    </source>
</evidence>
<keyword evidence="9" id="KW-0812">Transmembrane</keyword>
<dbReference type="Proteomes" id="UP001592528">
    <property type="component" value="Unassembled WGS sequence"/>
</dbReference>
<dbReference type="InterPro" id="IPR036890">
    <property type="entry name" value="HATPase_C_sf"/>
</dbReference>
<keyword evidence="5" id="KW-0547">Nucleotide-binding</keyword>
<feature type="transmembrane region" description="Helical" evidence="9">
    <location>
        <begin position="66"/>
        <end position="89"/>
    </location>
</feature>
<evidence type="ECO:0000256" key="7">
    <source>
        <dbReference type="ARBA" id="ARBA00022840"/>
    </source>
</evidence>
<dbReference type="EC" id="2.7.13.3" evidence="2"/>
<comment type="caution">
    <text evidence="11">The sequence shown here is derived from an EMBL/GenBank/DDBJ whole genome shotgun (WGS) entry which is preliminary data.</text>
</comment>
<evidence type="ECO:0000256" key="8">
    <source>
        <dbReference type="ARBA" id="ARBA00023012"/>
    </source>
</evidence>
<keyword evidence="12" id="KW-1185">Reference proteome</keyword>
<evidence type="ECO:0000256" key="6">
    <source>
        <dbReference type="ARBA" id="ARBA00022777"/>
    </source>
</evidence>
<comment type="catalytic activity">
    <reaction evidence="1">
        <text>ATP + protein L-histidine = ADP + protein N-phospho-L-histidine.</text>
        <dbReference type="EC" id="2.7.13.3"/>
    </reaction>
</comment>
<gene>
    <name evidence="11" type="ORF">ACEZDJ_21875</name>
</gene>
<dbReference type="Gene3D" id="3.30.565.10">
    <property type="entry name" value="Histidine kinase-like ATPase, C-terminal domain"/>
    <property type="match status" value="1"/>
</dbReference>
<accession>A0ABV6UR67</accession>
<dbReference type="SUPFAM" id="SSF55874">
    <property type="entry name" value="ATPase domain of HSP90 chaperone/DNA topoisomerase II/histidine kinase"/>
    <property type="match status" value="1"/>
</dbReference>